<dbReference type="EMBL" id="APPJ01000006">
    <property type="protein sequence ID" value="ENV18536.1"/>
    <property type="molecule type" value="Genomic_DNA"/>
</dbReference>
<dbReference type="NCBIfam" id="TIGR00508">
    <property type="entry name" value="bioA"/>
    <property type="match status" value="1"/>
</dbReference>
<evidence type="ECO:0000256" key="1">
    <source>
        <dbReference type="ARBA" id="ARBA00001933"/>
    </source>
</evidence>
<dbReference type="Gene3D" id="3.90.1150.10">
    <property type="entry name" value="Aspartate Aminotransferase, domain 1"/>
    <property type="match status" value="1"/>
</dbReference>
<feature type="site" description="Participates in the substrate recognition with KAPA and in a stacking interaction with the adenine ring of SAM" evidence="9">
    <location>
        <position position="32"/>
    </location>
</feature>
<feature type="binding site" evidence="9">
    <location>
        <position position="290"/>
    </location>
    <ligand>
        <name>substrate</name>
    </ligand>
</feature>
<feature type="binding site" evidence="9">
    <location>
        <position position="160"/>
    </location>
    <ligand>
        <name>substrate</name>
    </ligand>
</feature>
<dbReference type="PIRSF" id="PIRSF000521">
    <property type="entry name" value="Transaminase_4ab_Lys_Orn"/>
    <property type="match status" value="1"/>
</dbReference>
<comment type="similarity">
    <text evidence="9">Belongs to the class-III pyridoxal-phosphate-dependent aminotransferase family. BioA subfamily.</text>
</comment>
<comment type="function">
    <text evidence="9">Catalyzes the transfer of the alpha-amino group from S-adenosyl-L-methionine (SAM) to 7-keto-8-aminopelargonic acid (KAPA) to form 7,8-diaminopelargonic acid (DAPA). It is the only aminotransferase known to utilize SAM as an amino donor.</text>
</comment>
<evidence type="ECO:0000313" key="11">
    <source>
        <dbReference type="Proteomes" id="UP000013148"/>
    </source>
</evidence>
<dbReference type="Pfam" id="PF00202">
    <property type="entry name" value="Aminotran_3"/>
    <property type="match status" value="1"/>
</dbReference>
<feature type="binding site" evidence="9">
    <location>
        <position position="67"/>
    </location>
    <ligand>
        <name>substrate</name>
    </ligand>
</feature>
<sequence>MTDLNNGFDDVDLEQSELDDLDFDRQHIWHPYTSMTNPLPTFKVKKAYAATIELEDGRQLIDGMSSWWCAIHGYNHPELNQAVTDQLQNMSHIMFGGFTHDPAIQLGKLLVQLTPPHLDKVFFADSGSVAVEVALKMAVQFWSSQGYTEKTNFVTPRSGYHGDTWNAMSVCDPVTGMHQIFGSSLPNRLFVPAPQVGFYEQWDQSDIAELEKSLAEQHATIAGLILEPIVQGAGGMRFYHPEYLRQAKRLCEKYNVLLIFDEIATGFGRTGKLFAWEHAQVEPDIMCIGKGLTGGYMTLSATLTTTHIAEMISQGEAGVFMHGPTFMANPLACAVAVKSTQLLISQDWQSNIQRIEAQLRHALQPLQSLNHVHDVRVLGAIGVVELTVNVDMKTLQQEFVRRGIWIRPFGKLVYVMPPYIITAQELKTLLEQLVEVVKAMEQST</sequence>
<reference evidence="10 11" key="1">
    <citation type="submission" date="2013-02" db="EMBL/GenBank/DDBJ databases">
        <title>The Genome Sequence of Acinetobacter guillouiae NIPH 991.</title>
        <authorList>
            <consortium name="The Broad Institute Genome Sequencing Platform"/>
            <consortium name="The Broad Institute Genome Sequencing Center for Infectious Disease"/>
            <person name="Cerqueira G."/>
            <person name="Feldgarden M."/>
            <person name="Courvalin P."/>
            <person name="Perichon B."/>
            <person name="Grillot-Courvalin C."/>
            <person name="Clermont D."/>
            <person name="Rocha E."/>
            <person name="Yoon E.-J."/>
            <person name="Nemec A."/>
            <person name="Walker B."/>
            <person name="Young S.K."/>
            <person name="Zeng Q."/>
            <person name="Gargeya S."/>
            <person name="Fitzgerald M."/>
            <person name="Haas B."/>
            <person name="Abouelleil A."/>
            <person name="Alvarado L."/>
            <person name="Arachchi H.M."/>
            <person name="Berlin A.M."/>
            <person name="Chapman S.B."/>
            <person name="Dewar J."/>
            <person name="Goldberg J."/>
            <person name="Griggs A."/>
            <person name="Gujja S."/>
            <person name="Hansen M."/>
            <person name="Howarth C."/>
            <person name="Imamovic A."/>
            <person name="Larimer J."/>
            <person name="McCowan C."/>
            <person name="Murphy C."/>
            <person name="Neiman D."/>
            <person name="Pearson M."/>
            <person name="Priest M."/>
            <person name="Roberts A."/>
            <person name="Saif S."/>
            <person name="Shea T."/>
            <person name="Sisk P."/>
            <person name="Sykes S."/>
            <person name="Wortman J."/>
            <person name="Nusbaum C."/>
            <person name="Birren B."/>
        </authorList>
    </citation>
    <scope>NUCLEOTIDE SEQUENCE [LARGE SCALE GENOMIC DNA]</scope>
    <source>
        <strain evidence="10 11">NIPH 991</strain>
    </source>
</reference>
<feature type="binding site" evidence="9">
    <location>
        <position position="261"/>
    </location>
    <ligand>
        <name>pyridoxal 5'-phosphate</name>
        <dbReference type="ChEBI" id="CHEBI:597326"/>
    </ligand>
</feature>
<organism evidence="10 11">
    <name type="scientific">Acinetobacter guillouiae NIPH 991</name>
    <dbReference type="NCBI Taxonomy" id="1217656"/>
    <lineage>
        <taxon>Bacteria</taxon>
        <taxon>Pseudomonadati</taxon>
        <taxon>Pseudomonadota</taxon>
        <taxon>Gammaproteobacteria</taxon>
        <taxon>Moraxellales</taxon>
        <taxon>Moraxellaceae</taxon>
        <taxon>Acinetobacter</taxon>
    </lineage>
</organism>
<evidence type="ECO:0000256" key="9">
    <source>
        <dbReference type="HAMAP-Rule" id="MF_00834"/>
    </source>
</evidence>
<evidence type="ECO:0000256" key="5">
    <source>
        <dbReference type="ARBA" id="ARBA00022691"/>
    </source>
</evidence>
<comment type="subunit">
    <text evidence="9">Homodimer.</text>
</comment>
<comment type="caution">
    <text evidence="10">The sequence shown here is derived from an EMBL/GenBank/DDBJ whole genome shotgun (WGS) entry which is preliminary data.</text>
</comment>
<dbReference type="PATRIC" id="fig|1217656.3.peg.771"/>
<dbReference type="RefSeq" id="WP_004817793.1">
    <property type="nucleotide sequence ID" value="NZ_KB849455.1"/>
</dbReference>
<dbReference type="InterPro" id="IPR005814">
    <property type="entry name" value="Aminotrans_3"/>
</dbReference>
<dbReference type="UniPathway" id="UPA00078">
    <property type="reaction ID" value="UER00160"/>
</dbReference>
<comment type="cofactor">
    <cofactor evidence="1 9">
        <name>pyridoxal 5'-phosphate</name>
        <dbReference type="ChEBI" id="CHEBI:597326"/>
    </cofactor>
</comment>
<dbReference type="eggNOG" id="COG0161">
    <property type="taxonomic scope" value="Bacteria"/>
</dbReference>
<evidence type="ECO:0000256" key="4">
    <source>
        <dbReference type="ARBA" id="ARBA00022679"/>
    </source>
</evidence>
<evidence type="ECO:0000313" key="10">
    <source>
        <dbReference type="EMBL" id="ENV18536.1"/>
    </source>
</evidence>
<protein>
    <recommendedName>
        <fullName evidence="9">Adenosylmethionine-8-amino-7-oxononanoate aminotransferase</fullName>
        <ecNumber evidence="9">2.6.1.62</ecNumber>
    </recommendedName>
    <alternativeName>
        <fullName evidence="9">7,8-diamino-pelargonic acid aminotransferase</fullName>
        <shortName evidence="9">DAPA AT</shortName>
        <shortName evidence="9">DAPA aminotransferase</shortName>
    </alternativeName>
    <alternativeName>
        <fullName evidence="9">7,8-diaminononanoate synthase</fullName>
        <shortName evidence="9">DANS</shortName>
    </alternativeName>
    <alternativeName>
        <fullName evidence="9">Diaminopelargonic acid synthase</fullName>
    </alternativeName>
</protein>
<dbReference type="HAMAP" id="MF_00834">
    <property type="entry name" value="BioA"/>
    <property type="match status" value="1"/>
</dbReference>
<comment type="pathway">
    <text evidence="2 9">Cofactor biosynthesis; biotin biosynthesis; 7,8-diaminononanoate from 8-amino-7-oxononanoate (SAM route): step 1/1.</text>
</comment>
<keyword evidence="5 9" id="KW-0949">S-adenosyl-L-methionine</keyword>
<dbReference type="GO" id="GO:0005737">
    <property type="term" value="C:cytoplasm"/>
    <property type="evidence" value="ECO:0007669"/>
    <property type="project" value="UniProtKB-SubCell"/>
</dbReference>
<dbReference type="PANTHER" id="PTHR42684">
    <property type="entry name" value="ADENOSYLMETHIONINE-8-AMINO-7-OXONONANOATE AMINOTRANSFERASE"/>
    <property type="match status" value="1"/>
</dbReference>
<dbReference type="AlphaFoldDB" id="N8X2T9"/>
<dbReference type="InterPro" id="IPR015424">
    <property type="entry name" value="PyrdxlP-dep_Trfase"/>
</dbReference>
<gene>
    <name evidence="9" type="primary">bioA</name>
    <name evidence="10" type="ORF">F964_00792</name>
</gene>
<dbReference type="PROSITE" id="PS00600">
    <property type="entry name" value="AA_TRANSFER_CLASS_3"/>
    <property type="match status" value="1"/>
</dbReference>
<dbReference type="InterPro" id="IPR015422">
    <property type="entry name" value="PyrdxlP-dep_Trfase_small"/>
</dbReference>
<comment type="subcellular location">
    <subcellularLocation>
        <location evidence="9">Cytoplasm</location>
    </subcellularLocation>
</comment>
<dbReference type="HOGENOM" id="CLU_016922_4_3_6"/>
<feature type="modified residue" description="N6-(pyridoxal phosphate)lysine" evidence="9">
    <location>
        <position position="290"/>
    </location>
</feature>
<dbReference type="CDD" id="cd00610">
    <property type="entry name" value="OAT_like"/>
    <property type="match status" value="1"/>
</dbReference>
<dbReference type="EC" id="2.6.1.62" evidence="9"/>
<keyword evidence="7 9" id="KW-0663">Pyridoxal phosphate</keyword>
<dbReference type="GO" id="GO:0009102">
    <property type="term" value="P:biotin biosynthetic process"/>
    <property type="evidence" value="ECO:0007669"/>
    <property type="project" value="UniProtKB-UniRule"/>
</dbReference>
<feature type="binding site" evidence="9">
    <location>
        <position position="407"/>
    </location>
    <ligand>
        <name>substrate</name>
    </ligand>
</feature>
<dbReference type="NCBIfam" id="NF005940">
    <property type="entry name" value="PRK07986.1"/>
    <property type="match status" value="1"/>
</dbReference>
<dbReference type="Gene3D" id="3.40.640.10">
    <property type="entry name" value="Type I PLP-dependent aspartate aminotransferase-like (Major domain)"/>
    <property type="match status" value="1"/>
</dbReference>
<keyword evidence="4 9" id="KW-0808">Transferase</keyword>
<dbReference type="InterPro" id="IPR015421">
    <property type="entry name" value="PyrdxlP-dep_Trfase_major"/>
</dbReference>
<evidence type="ECO:0000256" key="6">
    <source>
        <dbReference type="ARBA" id="ARBA00022756"/>
    </source>
</evidence>
<dbReference type="NCBIfam" id="NF004624">
    <property type="entry name" value="PRK05964.1"/>
    <property type="match status" value="1"/>
</dbReference>
<dbReference type="SUPFAM" id="SSF53383">
    <property type="entry name" value="PLP-dependent transferases"/>
    <property type="match status" value="1"/>
</dbReference>
<feature type="binding site" evidence="9">
    <location>
        <begin position="324"/>
        <end position="325"/>
    </location>
    <ligand>
        <name>pyridoxal 5'-phosphate</name>
        <dbReference type="ChEBI" id="CHEBI:597326"/>
    </ligand>
</feature>
<dbReference type="Proteomes" id="UP000013148">
    <property type="component" value="Unassembled WGS sequence"/>
</dbReference>
<dbReference type="PANTHER" id="PTHR42684:SF17">
    <property type="entry name" value="ADENOSYLMETHIONINE-8-AMINO-7-OXONONANOATE AMINOTRANSFERASE"/>
    <property type="match status" value="1"/>
</dbReference>
<evidence type="ECO:0000256" key="8">
    <source>
        <dbReference type="ARBA" id="ARBA00048449"/>
    </source>
</evidence>
<proteinExistence type="inferred from homology"/>
<keyword evidence="9" id="KW-0963">Cytoplasm</keyword>
<keyword evidence="3 9" id="KW-0032">Aminotransferase</keyword>
<dbReference type="GO" id="GO:0030170">
    <property type="term" value="F:pyridoxal phosphate binding"/>
    <property type="evidence" value="ECO:0007669"/>
    <property type="project" value="UniProtKB-UniRule"/>
</dbReference>
<evidence type="ECO:0000256" key="3">
    <source>
        <dbReference type="ARBA" id="ARBA00022576"/>
    </source>
</evidence>
<dbReference type="GO" id="GO:0004015">
    <property type="term" value="F:adenosylmethionine-8-amino-7-oxononanoate transaminase activity"/>
    <property type="evidence" value="ECO:0007669"/>
    <property type="project" value="UniProtKB-UniRule"/>
</dbReference>
<name>N8X2T9_ACIGI</name>
<keyword evidence="11" id="KW-1185">Reference proteome</keyword>
<evidence type="ECO:0000256" key="2">
    <source>
        <dbReference type="ARBA" id="ARBA00005063"/>
    </source>
</evidence>
<dbReference type="InterPro" id="IPR005815">
    <property type="entry name" value="BioA"/>
</dbReference>
<feature type="binding site" evidence="9">
    <location>
        <position position="323"/>
    </location>
    <ligand>
        <name>substrate</name>
    </ligand>
</feature>
<accession>N8X2T9</accession>
<comment type="catalytic activity">
    <reaction evidence="8 9">
        <text>(8S)-8-amino-7-oxononanoate + S-adenosyl-L-methionine = S-adenosyl-4-methylsulfanyl-2-oxobutanoate + (7R,8S)-7,8-diammoniononanoate</text>
        <dbReference type="Rhea" id="RHEA:16861"/>
        <dbReference type="ChEBI" id="CHEBI:16490"/>
        <dbReference type="ChEBI" id="CHEBI:59789"/>
        <dbReference type="ChEBI" id="CHEBI:149468"/>
        <dbReference type="ChEBI" id="CHEBI:149469"/>
        <dbReference type="EC" id="2.6.1.62"/>
    </reaction>
</comment>
<dbReference type="FunFam" id="3.40.640.10:FF:000041">
    <property type="entry name" value="Adenosylmethionine-8-amino-7-oxononanoate aminotransferase"/>
    <property type="match status" value="1"/>
</dbReference>
<evidence type="ECO:0000256" key="7">
    <source>
        <dbReference type="ARBA" id="ARBA00022898"/>
    </source>
</evidence>
<dbReference type="InterPro" id="IPR049704">
    <property type="entry name" value="Aminotrans_3_PPA_site"/>
</dbReference>
<keyword evidence="6 9" id="KW-0093">Biotin biosynthesis</keyword>
<feature type="binding site" evidence="9">
    <location>
        <begin position="127"/>
        <end position="128"/>
    </location>
    <ligand>
        <name>pyridoxal 5'-phosphate</name>
        <dbReference type="ChEBI" id="CHEBI:597326"/>
    </ligand>
</feature>